<dbReference type="PANTHER" id="PTHR36847:SF1">
    <property type="entry name" value="AMIDOLIGASE ENZYME"/>
    <property type="match status" value="1"/>
</dbReference>
<name>A0AAV9Q9C0_9PEZI</name>
<feature type="compositionally biased region" description="Low complexity" evidence="1">
    <location>
        <begin position="33"/>
        <end position="45"/>
    </location>
</feature>
<reference evidence="2 3" key="1">
    <citation type="submission" date="2023-06" db="EMBL/GenBank/DDBJ databases">
        <title>Black Yeasts Isolated from many extreme environments.</title>
        <authorList>
            <person name="Coleine C."/>
            <person name="Stajich J.E."/>
            <person name="Selbmann L."/>
        </authorList>
    </citation>
    <scope>NUCLEOTIDE SEQUENCE [LARGE SCALE GENOMIC DNA]</scope>
    <source>
        <strain evidence="2 3">CCFEE 5887</strain>
    </source>
</reference>
<evidence type="ECO:0000313" key="3">
    <source>
        <dbReference type="Proteomes" id="UP001345827"/>
    </source>
</evidence>
<evidence type="ECO:0000256" key="1">
    <source>
        <dbReference type="SAM" id="MobiDB-lite"/>
    </source>
</evidence>
<evidence type="ECO:0008006" key="4">
    <source>
        <dbReference type="Google" id="ProtNLM"/>
    </source>
</evidence>
<sequence>MAPKRPRHDRPAPVQVPGTAGRRHDSSSTSGYDSDPPALSDPSSDNTSTSIARSSGEKLDWENVPEEPIVPSPSTVWGREHEIGTKRIRTDSENDPTTDTSPSYIRTPLSDLYSPPFYWNLPKSELQLTFGVELEHMFAFSRRPRKGYEFMFDQSQDGLELLSSYDPETHNGKWADVYPTYTEQSSPRRVETDSLNVHERILKHKGLKCRQQIHDTACLDWTLCNDGSVCHPSDGPALPTLLPGKIKENEELDWTLGNHELVSRVLHVPLICSPFSGFKLGASLQEIEKYLTATVGQPSDPWGAFTNPTCGLHVHVACKPEAGNDVALPLPILQHLCYIIVQFEGIISSLHPVGRRSGKSNQGSTGEYIRSNLEGLHKSPHICKRIPNTESAEKKIFAKDMTEVRLAELMSVSYRFWPTQSHQSDRWKFVNFQRFVSTDVKLPHTVEFRQHAGTLDFDTIAHWVHFIASLVRAAERQARRSQPATPGTPKTPNSLARQLEINLKLPFPRMQGKKYKIRCAKLADEFDRLFDLLDFEREVRKYWHNRFVEFNPGEVVSLDPTDYGLTKDSMYKPEECPACQDETRDAE</sequence>
<feature type="region of interest" description="Disordered" evidence="1">
    <location>
        <begin position="1"/>
        <end position="106"/>
    </location>
</feature>
<gene>
    <name evidence="2" type="ORF">LTR25_005832</name>
</gene>
<keyword evidence="3" id="KW-1185">Reference proteome</keyword>
<dbReference type="InterPro" id="IPR022025">
    <property type="entry name" value="Amidoligase_2"/>
</dbReference>
<organism evidence="2 3">
    <name type="scientific">Vermiconidia calcicola</name>
    <dbReference type="NCBI Taxonomy" id="1690605"/>
    <lineage>
        <taxon>Eukaryota</taxon>
        <taxon>Fungi</taxon>
        <taxon>Dikarya</taxon>
        <taxon>Ascomycota</taxon>
        <taxon>Pezizomycotina</taxon>
        <taxon>Dothideomycetes</taxon>
        <taxon>Dothideomycetidae</taxon>
        <taxon>Mycosphaerellales</taxon>
        <taxon>Extremaceae</taxon>
        <taxon>Vermiconidia</taxon>
    </lineage>
</organism>
<dbReference type="Pfam" id="PF12224">
    <property type="entry name" value="Amidoligase_2"/>
    <property type="match status" value="1"/>
</dbReference>
<accession>A0AAV9Q9C0</accession>
<dbReference type="EMBL" id="JAXLQG010000009">
    <property type="protein sequence ID" value="KAK5535930.1"/>
    <property type="molecule type" value="Genomic_DNA"/>
</dbReference>
<dbReference type="PANTHER" id="PTHR36847">
    <property type="entry name" value="AMIDOLIGASE ENZYME"/>
    <property type="match status" value="1"/>
</dbReference>
<proteinExistence type="predicted"/>
<feature type="compositionally biased region" description="Polar residues" evidence="1">
    <location>
        <begin position="95"/>
        <end position="104"/>
    </location>
</feature>
<comment type="caution">
    <text evidence="2">The sequence shown here is derived from an EMBL/GenBank/DDBJ whole genome shotgun (WGS) entry which is preliminary data.</text>
</comment>
<feature type="compositionally biased region" description="Basic and acidic residues" evidence="1">
    <location>
        <begin position="78"/>
        <end position="92"/>
    </location>
</feature>
<dbReference type="AlphaFoldDB" id="A0AAV9Q9C0"/>
<dbReference type="Proteomes" id="UP001345827">
    <property type="component" value="Unassembled WGS sequence"/>
</dbReference>
<protein>
    <recommendedName>
        <fullName evidence="4">Amidoligase enzyme</fullName>
    </recommendedName>
</protein>
<evidence type="ECO:0000313" key="2">
    <source>
        <dbReference type="EMBL" id="KAK5535930.1"/>
    </source>
</evidence>